<keyword evidence="1" id="KW-0812">Transmembrane</keyword>
<reference evidence="2 3" key="1">
    <citation type="journal article" date="2011" name="J. Bacteriol.">
        <title>Complete genome sequence of the plant growth-promoting endophyte Burkholderia phytofirmans strain PsJN.</title>
        <authorList>
            <person name="Weilharter A."/>
            <person name="Mitter B."/>
            <person name="Shin M.V."/>
            <person name="Chain P.S."/>
            <person name="Nowak J."/>
            <person name="Sessitsch A."/>
        </authorList>
    </citation>
    <scope>NUCLEOTIDE SEQUENCE [LARGE SCALE GENOMIC DNA]</scope>
    <source>
        <strain evidence="3">DSM 17436 / LMG 22146 / PsJN</strain>
        <plasmid evidence="2 3">pBPHYT01</plasmid>
    </source>
</reference>
<feature type="transmembrane region" description="Helical" evidence="1">
    <location>
        <begin position="71"/>
        <end position="93"/>
    </location>
</feature>
<dbReference type="Proteomes" id="UP000001739">
    <property type="component" value="Plasmid pBPHYT01"/>
</dbReference>
<keyword evidence="2" id="KW-0614">Plasmid</keyword>
<gene>
    <name evidence="2" type="ordered locus">Bphyt_7345</name>
</gene>
<sequence length="140" mass="14086">MNHEKIRGTVKAAASAIAIKAKTFTVEARKNVSFSRLYMTGCIAGYGLLVLADPAAAQASLRGATESLFNTLYGVVGAAGGVATLVSLINWKAGNFLGAQDPKKTTIHAIMGTAGAFGVVGIIQAIKAATSGSGSSISGV</sequence>
<keyword evidence="1" id="KW-1133">Transmembrane helix</keyword>
<geneLocation type="plasmid" evidence="2 3">
    <name>pBPHYT01</name>
</geneLocation>
<dbReference type="RefSeq" id="WP_012430999.1">
    <property type="nucleotide sequence ID" value="NC_010679.1"/>
</dbReference>
<evidence type="ECO:0000313" key="3">
    <source>
        <dbReference type="Proteomes" id="UP000001739"/>
    </source>
</evidence>
<organism evidence="2 3">
    <name type="scientific">Paraburkholderia phytofirmans (strain DSM 17436 / LMG 22146 / PsJN)</name>
    <name type="common">Burkholderia phytofirmans</name>
    <dbReference type="NCBI Taxonomy" id="398527"/>
    <lineage>
        <taxon>Bacteria</taxon>
        <taxon>Pseudomonadati</taxon>
        <taxon>Pseudomonadota</taxon>
        <taxon>Betaproteobacteria</taxon>
        <taxon>Burkholderiales</taxon>
        <taxon>Burkholderiaceae</taxon>
        <taxon>Paraburkholderia</taxon>
    </lineage>
</organism>
<accession>B2TH81</accession>
<evidence type="ECO:0000313" key="2">
    <source>
        <dbReference type="EMBL" id="ACD21630.1"/>
    </source>
</evidence>
<dbReference type="KEGG" id="bpy:Bphyt_7345"/>
<feature type="transmembrane region" description="Helical" evidence="1">
    <location>
        <begin position="37"/>
        <end position="59"/>
    </location>
</feature>
<name>B2TH81_PARPJ</name>
<feature type="transmembrane region" description="Helical" evidence="1">
    <location>
        <begin position="105"/>
        <end position="126"/>
    </location>
</feature>
<proteinExistence type="predicted"/>
<dbReference type="OrthoDB" id="8912250at2"/>
<dbReference type="AlphaFoldDB" id="B2TH81"/>
<keyword evidence="1" id="KW-0472">Membrane</keyword>
<dbReference type="eggNOG" id="ENOG502ZQ89">
    <property type="taxonomic scope" value="Bacteria"/>
</dbReference>
<dbReference type="HOGENOM" id="CLU_1831376_0_0_4"/>
<protein>
    <submittedName>
        <fullName evidence="2">Uncharacterized protein</fullName>
    </submittedName>
</protein>
<dbReference type="EMBL" id="CP001054">
    <property type="protein sequence ID" value="ACD21630.1"/>
    <property type="molecule type" value="Genomic_DNA"/>
</dbReference>
<evidence type="ECO:0000256" key="1">
    <source>
        <dbReference type="SAM" id="Phobius"/>
    </source>
</evidence>